<evidence type="ECO:0000256" key="1">
    <source>
        <dbReference type="SAM" id="MobiDB-lite"/>
    </source>
</evidence>
<feature type="domain" description="DUF6533" evidence="3">
    <location>
        <begin position="45"/>
        <end position="85"/>
    </location>
</feature>
<proteinExistence type="predicted"/>
<gene>
    <name evidence="4" type="ORF">AAF712_002954</name>
</gene>
<dbReference type="EMBL" id="JBBXMP010000009">
    <property type="protein sequence ID" value="KAL0070057.1"/>
    <property type="molecule type" value="Genomic_DNA"/>
</dbReference>
<evidence type="ECO:0000256" key="2">
    <source>
        <dbReference type="SAM" id="Phobius"/>
    </source>
</evidence>
<protein>
    <recommendedName>
        <fullName evidence="3">DUF6533 domain-containing protein</fullName>
    </recommendedName>
</protein>
<feature type="region of interest" description="Disordered" evidence="1">
    <location>
        <begin position="283"/>
        <end position="308"/>
    </location>
</feature>
<keyword evidence="2" id="KW-0812">Transmembrane</keyword>
<evidence type="ECO:0000313" key="5">
    <source>
        <dbReference type="Proteomes" id="UP001437256"/>
    </source>
</evidence>
<keyword evidence="2" id="KW-0472">Membrane</keyword>
<reference evidence="4 5" key="1">
    <citation type="submission" date="2024-05" db="EMBL/GenBank/DDBJ databases">
        <title>A draft genome resource for the thread blight pathogen Marasmius tenuissimus strain MS-2.</title>
        <authorList>
            <person name="Yulfo-Soto G.E."/>
            <person name="Baruah I.K."/>
            <person name="Amoako-Attah I."/>
            <person name="Bukari Y."/>
            <person name="Meinhardt L.W."/>
            <person name="Bailey B.A."/>
            <person name="Cohen S.P."/>
        </authorList>
    </citation>
    <scope>NUCLEOTIDE SEQUENCE [LARGE SCALE GENOMIC DNA]</scope>
    <source>
        <strain evidence="4 5">MS-2</strain>
    </source>
</reference>
<feature type="transmembrane region" description="Helical" evidence="2">
    <location>
        <begin position="187"/>
        <end position="209"/>
    </location>
</feature>
<evidence type="ECO:0000313" key="4">
    <source>
        <dbReference type="EMBL" id="KAL0070057.1"/>
    </source>
</evidence>
<feature type="transmembrane region" description="Helical" evidence="2">
    <location>
        <begin position="137"/>
        <end position="163"/>
    </location>
</feature>
<sequence>MGLQGISQLYRNVAYAAVGGDPLLAEPTATGLWLIHVLQVYTSCMVTLAVWDWISCLKMEWHRIWKREWSLIKFLYIWTRYYGLICFSINLWLFNADITVERCKTLHYLIALTCMWTTIGSEMILAVRTYAFLGKKLWIAVGLGVALLGEIAFLLYVGIAAVFQSPLPFGDVGPCTASDAPGKHVVMGFWLCPVVFDLICTALTVGKALQLKHMGVKSDILKIFLREGLLYFVAVAAINILNAAFMFQSEINIQNINSFLALILSQILCCRLVLNLRKEGQQGYTTSDSHGGNSYTGGPVPPRRVPGGHGGATSNFSIPLNTFQGTPGDNGSEELYTGIKVTHHSSFSFD</sequence>
<comment type="caution">
    <text evidence="4">The sequence shown here is derived from an EMBL/GenBank/DDBJ whole genome shotgun (WGS) entry which is preliminary data.</text>
</comment>
<dbReference type="Proteomes" id="UP001437256">
    <property type="component" value="Unassembled WGS sequence"/>
</dbReference>
<evidence type="ECO:0000259" key="3">
    <source>
        <dbReference type="Pfam" id="PF20151"/>
    </source>
</evidence>
<organism evidence="4 5">
    <name type="scientific">Marasmius tenuissimus</name>
    <dbReference type="NCBI Taxonomy" id="585030"/>
    <lineage>
        <taxon>Eukaryota</taxon>
        <taxon>Fungi</taxon>
        <taxon>Dikarya</taxon>
        <taxon>Basidiomycota</taxon>
        <taxon>Agaricomycotina</taxon>
        <taxon>Agaricomycetes</taxon>
        <taxon>Agaricomycetidae</taxon>
        <taxon>Agaricales</taxon>
        <taxon>Marasmiineae</taxon>
        <taxon>Marasmiaceae</taxon>
        <taxon>Marasmius</taxon>
    </lineage>
</organism>
<keyword evidence="5" id="KW-1185">Reference proteome</keyword>
<feature type="transmembrane region" description="Helical" evidence="2">
    <location>
        <begin position="229"/>
        <end position="247"/>
    </location>
</feature>
<keyword evidence="2" id="KW-1133">Transmembrane helix</keyword>
<dbReference type="Pfam" id="PF20151">
    <property type="entry name" value="DUF6533"/>
    <property type="match status" value="1"/>
</dbReference>
<feature type="transmembrane region" description="Helical" evidence="2">
    <location>
        <begin position="253"/>
        <end position="274"/>
    </location>
</feature>
<name>A0ABR3A9K3_9AGAR</name>
<dbReference type="InterPro" id="IPR045340">
    <property type="entry name" value="DUF6533"/>
</dbReference>
<accession>A0ABR3A9K3</accession>
<feature type="compositionally biased region" description="Polar residues" evidence="1">
    <location>
        <begin position="283"/>
        <end position="293"/>
    </location>
</feature>
<feature type="transmembrane region" description="Helical" evidence="2">
    <location>
        <begin position="33"/>
        <end position="54"/>
    </location>
</feature>
<feature type="transmembrane region" description="Helical" evidence="2">
    <location>
        <begin position="75"/>
        <end position="94"/>
    </location>
</feature>
<feature type="transmembrane region" description="Helical" evidence="2">
    <location>
        <begin position="106"/>
        <end position="125"/>
    </location>
</feature>